<keyword evidence="1 4" id="KW-0378">Hydrolase</keyword>
<sequence length="289" mass="31913">MSEKANNAGKTALVLEGGSFRGQFTAGVLDVFLENGITVDACYGVSAGALNGVNFKSKQIGRCNRLNLAFCGDSRYVGTKSFAESGSMVGYDFLFNDIQDHIDPFDNETFKANPLELYVAVTDIVFGTADYLPVKDATLDLDAVRASTSLPLVTPIVELNGHLYLDGGVADSVPVEHVLEDAGFDRAIVILTQDRNYKKGSYEFMPAANARYAEYPYLLDAIATRHDRYNEQREHIWEYERQGRALVIAPAKPVTVKHVERDASKLLDLYIQGRQAAQRQLEAIRSFIG</sequence>
<protein>
    <submittedName>
        <fullName evidence="6">Patatin family protein</fullName>
    </submittedName>
</protein>
<dbReference type="PANTHER" id="PTHR14226:SF25">
    <property type="entry name" value="PHOSPHOESTERASE"/>
    <property type="match status" value="1"/>
</dbReference>
<dbReference type="PROSITE" id="PS51635">
    <property type="entry name" value="PNPLA"/>
    <property type="match status" value="1"/>
</dbReference>
<dbReference type="InterPro" id="IPR045943">
    <property type="entry name" value="DUF6363"/>
</dbReference>
<evidence type="ECO:0000256" key="3">
    <source>
        <dbReference type="ARBA" id="ARBA00023098"/>
    </source>
</evidence>
<keyword evidence="7" id="KW-1185">Reference proteome</keyword>
<dbReference type="GO" id="GO:0016042">
    <property type="term" value="P:lipid catabolic process"/>
    <property type="evidence" value="ECO:0007669"/>
    <property type="project" value="UniProtKB-UniRule"/>
</dbReference>
<dbReference type="Proteomes" id="UP000546970">
    <property type="component" value="Unassembled WGS sequence"/>
</dbReference>
<dbReference type="AlphaFoldDB" id="A0A7X9UAR6"/>
<evidence type="ECO:0000256" key="2">
    <source>
        <dbReference type="ARBA" id="ARBA00022963"/>
    </source>
</evidence>
<feature type="domain" description="PNPLA" evidence="5">
    <location>
        <begin position="13"/>
        <end position="179"/>
    </location>
</feature>
<keyword evidence="3 4" id="KW-0443">Lipid metabolism</keyword>
<dbReference type="Pfam" id="PF01734">
    <property type="entry name" value="Patatin"/>
    <property type="match status" value="1"/>
</dbReference>
<dbReference type="InterPro" id="IPR002641">
    <property type="entry name" value="PNPLA_dom"/>
</dbReference>
<dbReference type="Gene3D" id="3.40.1090.10">
    <property type="entry name" value="Cytosolic phospholipase A2 catalytic domain"/>
    <property type="match status" value="2"/>
</dbReference>
<evidence type="ECO:0000313" key="6">
    <source>
        <dbReference type="EMBL" id="NMF55049.1"/>
    </source>
</evidence>
<reference evidence="6 7" key="1">
    <citation type="submission" date="2020-04" db="EMBL/GenBank/DDBJ databases">
        <title>Collinsella sp. KGMB02528 nov., an anaerobic actinobacterium isolated from human feces.</title>
        <authorList>
            <person name="Han K.-I."/>
            <person name="Eom M.K."/>
            <person name="Kim J.-S."/>
            <person name="Lee K.C."/>
            <person name="Suh M.K."/>
            <person name="Park S.-H."/>
            <person name="Lee J.H."/>
            <person name="Kang S.W."/>
            <person name="Park J.-E."/>
            <person name="Oh B.S."/>
            <person name="Yu S.Y."/>
            <person name="Choi S.-H."/>
            <person name="Lee D.H."/>
            <person name="Yoon H."/>
            <person name="Kim B.-Y."/>
            <person name="Lee J.H."/>
            <person name="Lee J.-S."/>
        </authorList>
    </citation>
    <scope>NUCLEOTIDE SEQUENCE [LARGE SCALE GENOMIC DNA]</scope>
    <source>
        <strain evidence="6 7">KGMB02528</strain>
    </source>
</reference>
<accession>A0A7X9UAR6</accession>
<evidence type="ECO:0000256" key="1">
    <source>
        <dbReference type="ARBA" id="ARBA00022801"/>
    </source>
</evidence>
<feature type="active site" description="Nucleophile" evidence="4">
    <location>
        <position position="46"/>
    </location>
</feature>
<evidence type="ECO:0000256" key="4">
    <source>
        <dbReference type="PROSITE-ProRule" id="PRU01161"/>
    </source>
</evidence>
<dbReference type="Pfam" id="PF19890">
    <property type="entry name" value="DUF6363"/>
    <property type="match status" value="1"/>
</dbReference>
<dbReference type="InterPro" id="IPR037483">
    <property type="entry name" value="YjjU-like"/>
</dbReference>
<feature type="active site" description="Proton acceptor" evidence="4">
    <location>
        <position position="166"/>
    </location>
</feature>
<organism evidence="6 7">
    <name type="scientific">Collinsella acetigenes</name>
    <dbReference type="NCBI Taxonomy" id="2713419"/>
    <lineage>
        <taxon>Bacteria</taxon>
        <taxon>Bacillati</taxon>
        <taxon>Actinomycetota</taxon>
        <taxon>Coriobacteriia</taxon>
        <taxon>Coriobacteriales</taxon>
        <taxon>Coriobacteriaceae</taxon>
        <taxon>Collinsella</taxon>
    </lineage>
</organism>
<dbReference type="SUPFAM" id="SSF52151">
    <property type="entry name" value="FabD/lysophospholipase-like"/>
    <property type="match status" value="1"/>
</dbReference>
<proteinExistence type="predicted"/>
<dbReference type="InterPro" id="IPR050301">
    <property type="entry name" value="NTE"/>
</dbReference>
<dbReference type="InterPro" id="IPR016035">
    <property type="entry name" value="Acyl_Trfase/lysoPLipase"/>
</dbReference>
<name>A0A7X9UAR6_9ACTN</name>
<comment type="caution">
    <text evidence="6">The sequence shown here is derived from an EMBL/GenBank/DDBJ whole genome shotgun (WGS) entry which is preliminary data.</text>
</comment>
<comment type="caution">
    <text evidence="4">Lacks conserved residue(s) required for the propagation of feature annotation.</text>
</comment>
<evidence type="ECO:0000259" key="5">
    <source>
        <dbReference type="PROSITE" id="PS51635"/>
    </source>
</evidence>
<dbReference type="GO" id="GO:0016787">
    <property type="term" value="F:hydrolase activity"/>
    <property type="evidence" value="ECO:0007669"/>
    <property type="project" value="UniProtKB-UniRule"/>
</dbReference>
<feature type="short sequence motif" description="GXSXG" evidence="4">
    <location>
        <begin position="44"/>
        <end position="48"/>
    </location>
</feature>
<gene>
    <name evidence="6" type="ORF">HF320_01690</name>
</gene>
<dbReference type="CDD" id="cd07208">
    <property type="entry name" value="Pat_hypo_Ecoli_yjju_like"/>
    <property type="match status" value="1"/>
</dbReference>
<dbReference type="RefSeq" id="WP_169276786.1">
    <property type="nucleotide sequence ID" value="NZ_JABBCP010000001.1"/>
</dbReference>
<keyword evidence="2 4" id="KW-0442">Lipid degradation</keyword>
<dbReference type="PANTHER" id="PTHR14226">
    <property type="entry name" value="NEUROPATHY TARGET ESTERASE/SWISS CHEESE D.MELANOGASTER"/>
    <property type="match status" value="1"/>
</dbReference>
<dbReference type="EMBL" id="JABBCP010000001">
    <property type="protein sequence ID" value="NMF55049.1"/>
    <property type="molecule type" value="Genomic_DNA"/>
</dbReference>
<feature type="short sequence motif" description="DGA/G" evidence="4">
    <location>
        <begin position="166"/>
        <end position="168"/>
    </location>
</feature>
<evidence type="ECO:0000313" key="7">
    <source>
        <dbReference type="Proteomes" id="UP000546970"/>
    </source>
</evidence>